<accession>A0A2U2BY26</accession>
<sequence length="227" mass="23707">MRARISARASATGVSGAEDMAGTAYDAATALARAARRLDGPRGRLPALFVFTDPDRLSDPLSVARTLPRGCGIVLRHFGRPDQIELAGPLAAVAGERSLILLIAADPELAESIGAAGVHWPEARAGEARGWRRRRPDWIQTASAHDAAAIRRAQRDVDAVFLSPVFASTSPSAGAPIGRLRAGALARRARRPVYALGGVDARTIKRLRGLGFAGAAVVSAIGDEAPA</sequence>
<dbReference type="GO" id="GO:0009228">
    <property type="term" value="P:thiamine biosynthetic process"/>
    <property type="evidence" value="ECO:0007669"/>
    <property type="project" value="UniProtKB-KW"/>
</dbReference>
<evidence type="ECO:0000313" key="3">
    <source>
        <dbReference type="Proteomes" id="UP000245168"/>
    </source>
</evidence>
<evidence type="ECO:0000259" key="1">
    <source>
        <dbReference type="Pfam" id="PF02581"/>
    </source>
</evidence>
<dbReference type="Proteomes" id="UP000245168">
    <property type="component" value="Unassembled WGS sequence"/>
</dbReference>
<keyword evidence="3" id="KW-1185">Reference proteome</keyword>
<dbReference type="InterPro" id="IPR022998">
    <property type="entry name" value="ThiamineP_synth_TenI"/>
</dbReference>
<dbReference type="SUPFAM" id="SSF51391">
    <property type="entry name" value="Thiamin phosphate synthase"/>
    <property type="match status" value="1"/>
</dbReference>
<dbReference type="CDD" id="cd00564">
    <property type="entry name" value="TMP_TenI"/>
    <property type="match status" value="1"/>
</dbReference>
<dbReference type="EMBL" id="QEXV01000001">
    <property type="protein sequence ID" value="PWE18925.1"/>
    <property type="molecule type" value="Genomic_DNA"/>
</dbReference>
<protein>
    <submittedName>
        <fullName evidence="2">Thiamine monophosphate synthase</fullName>
    </submittedName>
</protein>
<feature type="domain" description="Thiamine phosphate synthase/TenI" evidence="1">
    <location>
        <begin position="80"/>
        <end position="221"/>
    </location>
</feature>
<dbReference type="AlphaFoldDB" id="A0A2U2BY26"/>
<organism evidence="2 3">
    <name type="scientific">Marinicauda salina</name>
    <dbReference type="NCBI Taxonomy" id="2135793"/>
    <lineage>
        <taxon>Bacteria</taxon>
        <taxon>Pseudomonadati</taxon>
        <taxon>Pseudomonadota</taxon>
        <taxon>Alphaproteobacteria</taxon>
        <taxon>Maricaulales</taxon>
        <taxon>Maricaulaceae</taxon>
        <taxon>Marinicauda</taxon>
    </lineage>
</organism>
<reference evidence="3" key="1">
    <citation type="submission" date="2018-05" db="EMBL/GenBank/DDBJ databases">
        <authorList>
            <person name="Liu B.-T."/>
        </authorList>
    </citation>
    <scope>NUCLEOTIDE SEQUENCE [LARGE SCALE GENOMIC DNA]</scope>
    <source>
        <strain evidence="3">WD6-1</strain>
    </source>
</reference>
<evidence type="ECO:0000313" key="2">
    <source>
        <dbReference type="EMBL" id="PWE18925.1"/>
    </source>
</evidence>
<dbReference type="Gene3D" id="3.20.20.70">
    <property type="entry name" value="Aldolase class I"/>
    <property type="match status" value="1"/>
</dbReference>
<dbReference type="InterPro" id="IPR036206">
    <property type="entry name" value="ThiamineP_synth_sf"/>
</dbReference>
<name>A0A2U2BY26_9PROT</name>
<comment type="caution">
    <text evidence="2">The sequence shown here is derived from an EMBL/GenBank/DDBJ whole genome shotgun (WGS) entry which is preliminary data.</text>
</comment>
<dbReference type="Pfam" id="PF02581">
    <property type="entry name" value="TMP-TENI"/>
    <property type="match status" value="1"/>
</dbReference>
<proteinExistence type="predicted"/>
<dbReference type="InterPro" id="IPR013785">
    <property type="entry name" value="Aldolase_TIM"/>
</dbReference>
<gene>
    <name evidence="2" type="ORF">DDZ18_01685</name>
</gene>